<evidence type="ECO:0000256" key="7">
    <source>
        <dbReference type="RuleBase" id="RU363037"/>
    </source>
</evidence>
<dbReference type="InterPro" id="IPR020058">
    <property type="entry name" value="Glu/Gln-tRNA-synth_Ib_cat-dom"/>
</dbReference>
<gene>
    <name evidence="9" type="ORF">P0Y53_02390</name>
</gene>
<keyword evidence="1 7" id="KW-0436">Ligase</keyword>
<keyword evidence="4" id="KW-0862">Zinc</keyword>
<feature type="domain" description="Glutamyl/glutaminyl-tRNA synthetase class Ib catalytic" evidence="8">
    <location>
        <begin position="9"/>
        <end position="121"/>
    </location>
</feature>
<keyword evidence="2" id="KW-0479">Metal-binding</keyword>
<dbReference type="EMBL" id="CP119311">
    <property type="protein sequence ID" value="WEK36337.1"/>
    <property type="molecule type" value="Genomic_DNA"/>
</dbReference>
<dbReference type="GO" id="GO:0005829">
    <property type="term" value="C:cytosol"/>
    <property type="evidence" value="ECO:0007669"/>
    <property type="project" value="TreeGrafter"/>
</dbReference>
<evidence type="ECO:0000313" key="10">
    <source>
        <dbReference type="Proteomes" id="UP001220610"/>
    </source>
</evidence>
<comment type="similarity">
    <text evidence="7">Belongs to the class-I aminoacyl-tRNA synthetase family.</text>
</comment>
<keyword evidence="5 7" id="KW-0067">ATP-binding</keyword>
<dbReference type="InterPro" id="IPR049940">
    <property type="entry name" value="GluQ/Sye"/>
</dbReference>
<dbReference type="AlphaFoldDB" id="A0AAJ6BHJ2"/>
<keyword evidence="3 7" id="KW-0547">Nucleotide-binding</keyword>
<dbReference type="InterPro" id="IPR000924">
    <property type="entry name" value="Glu/Gln-tRNA-synth"/>
</dbReference>
<dbReference type="PRINTS" id="PR00987">
    <property type="entry name" value="TRNASYNTHGLU"/>
</dbReference>
<evidence type="ECO:0000256" key="6">
    <source>
        <dbReference type="ARBA" id="ARBA00023146"/>
    </source>
</evidence>
<evidence type="ECO:0000256" key="3">
    <source>
        <dbReference type="ARBA" id="ARBA00022741"/>
    </source>
</evidence>
<dbReference type="GO" id="GO:0005524">
    <property type="term" value="F:ATP binding"/>
    <property type="evidence" value="ECO:0007669"/>
    <property type="project" value="UniProtKB-KW"/>
</dbReference>
<dbReference type="Pfam" id="PF00749">
    <property type="entry name" value="tRNA-synt_1c"/>
    <property type="match status" value="2"/>
</dbReference>
<evidence type="ECO:0000256" key="4">
    <source>
        <dbReference type="ARBA" id="ARBA00022833"/>
    </source>
</evidence>
<dbReference type="GO" id="GO:0006424">
    <property type="term" value="P:glutamyl-tRNA aminoacylation"/>
    <property type="evidence" value="ECO:0007669"/>
    <property type="project" value="TreeGrafter"/>
</dbReference>
<dbReference type="InterPro" id="IPR001412">
    <property type="entry name" value="aa-tRNA-synth_I_CS"/>
</dbReference>
<keyword evidence="6 7" id="KW-0030">Aminoacyl-tRNA synthetase</keyword>
<accession>A0AAJ6BHJ2</accession>
<evidence type="ECO:0000256" key="2">
    <source>
        <dbReference type="ARBA" id="ARBA00022723"/>
    </source>
</evidence>
<dbReference type="InterPro" id="IPR014729">
    <property type="entry name" value="Rossmann-like_a/b/a_fold"/>
</dbReference>
<dbReference type="Gene3D" id="3.40.50.620">
    <property type="entry name" value="HUPs"/>
    <property type="match status" value="1"/>
</dbReference>
<dbReference type="PROSITE" id="PS00178">
    <property type="entry name" value="AA_TRNA_LIGASE_I"/>
    <property type="match status" value="1"/>
</dbReference>
<dbReference type="GO" id="GO:0004818">
    <property type="term" value="F:glutamate-tRNA ligase activity"/>
    <property type="evidence" value="ECO:0007669"/>
    <property type="project" value="TreeGrafter"/>
</dbReference>
<dbReference type="Proteomes" id="UP001220610">
    <property type="component" value="Chromosome"/>
</dbReference>
<sequence>MTQDHSIYKTRIAPTPSGYLHLGNILSFAITTGIAQQANARILLRIDDLDQERARKEYLQDIFDTLHFLGIPWQEGPDSVENFEIDWSQVHRLPLYQQALEQLATQGLVFACTCSRSSLQDQLPGQACPCIDKVIPLDTPHASWRINSSNSIQTPLTVHTLNGTTLSATLPADMHYFVVRKKDSYPAYQLSSLVDDLHFGITHIVRGQDLWASTLAQLFLAELLQLDKFTQIRFHHHALITDAGGNKLSKSAGATSIHYLRQQGVTVTDIYGQLASLLDQPGAANDWTTLAAIVNK</sequence>
<keyword evidence="7" id="KW-0648">Protein biosynthesis</keyword>
<evidence type="ECO:0000256" key="5">
    <source>
        <dbReference type="ARBA" id="ARBA00022840"/>
    </source>
</evidence>
<organism evidence="9 10">
    <name type="scientific">Candidatus Pseudobacter hemicellulosilyticus</name>
    <dbReference type="NCBI Taxonomy" id="3121375"/>
    <lineage>
        <taxon>Bacteria</taxon>
        <taxon>Pseudomonadati</taxon>
        <taxon>Bacteroidota</taxon>
        <taxon>Chitinophagia</taxon>
        <taxon>Chitinophagales</taxon>
        <taxon>Chitinophagaceae</taxon>
        <taxon>Pseudobacter</taxon>
    </lineage>
</organism>
<dbReference type="PANTHER" id="PTHR43311:SF1">
    <property type="entry name" value="GLUTAMYL-Q TRNA(ASP) SYNTHETASE"/>
    <property type="match status" value="1"/>
</dbReference>
<reference evidence="9" key="1">
    <citation type="submission" date="2023-03" db="EMBL/GenBank/DDBJ databases">
        <title>Andean soil-derived lignocellulolytic bacterial consortium as a source of novel taxa and putative plastic-active enzymes.</title>
        <authorList>
            <person name="Diaz-Garcia L."/>
            <person name="Chuvochina M."/>
            <person name="Feuerriegel G."/>
            <person name="Bunk B."/>
            <person name="Sproer C."/>
            <person name="Streit W.R."/>
            <person name="Rodriguez L.M."/>
            <person name="Overmann J."/>
            <person name="Jimenez D.J."/>
        </authorList>
    </citation>
    <scope>NUCLEOTIDE SEQUENCE</scope>
    <source>
        <strain evidence="9">MAG 7</strain>
    </source>
</reference>
<dbReference type="SUPFAM" id="SSF52374">
    <property type="entry name" value="Nucleotidylyl transferase"/>
    <property type="match status" value="1"/>
</dbReference>
<evidence type="ECO:0000259" key="8">
    <source>
        <dbReference type="Pfam" id="PF00749"/>
    </source>
</evidence>
<protein>
    <submittedName>
        <fullName evidence="9">Glutamate--tRNA ligase family protein</fullName>
    </submittedName>
</protein>
<feature type="domain" description="Glutamyl/glutaminyl-tRNA synthetase class Ib catalytic" evidence="8">
    <location>
        <begin position="171"/>
        <end position="266"/>
    </location>
</feature>
<evidence type="ECO:0000256" key="1">
    <source>
        <dbReference type="ARBA" id="ARBA00022598"/>
    </source>
</evidence>
<dbReference type="PANTHER" id="PTHR43311">
    <property type="entry name" value="GLUTAMATE--TRNA LIGASE"/>
    <property type="match status" value="1"/>
</dbReference>
<evidence type="ECO:0000313" key="9">
    <source>
        <dbReference type="EMBL" id="WEK36337.1"/>
    </source>
</evidence>
<name>A0AAJ6BHJ2_9BACT</name>
<proteinExistence type="inferred from homology"/>